<evidence type="ECO:0000256" key="2">
    <source>
        <dbReference type="ARBA" id="ARBA00022683"/>
    </source>
</evidence>
<feature type="transmembrane region" description="Helical" evidence="4">
    <location>
        <begin position="12"/>
        <end position="32"/>
    </location>
</feature>
<keyword evidence="4" id="KW-0472">Membrane</keyword>
<proteinExistence type="predicted"/>
<comment type="caution">
    <text evidence="3">Lacks conserved residue(s) required for the propagation of feature annotation.</text>
</comment>
<dbReference type="EMBL" id="LR215048">
    <property type="protein sequence ID" value="VEU80759.1"/>
    <property type="molecule type" value="Genomic_DNA"/>
</dbReference>
<keyword evidence="1" id="KW-0808">Transferase</keyword>
<dbReference type="Proteomes" id="UP000289841">
    <property type="component" value="Chromosome"/>
</dbReference>
<dbReference type="GO" id="GO:0008982">
    <property type="term" value="F:protein-N(PI)-phosphohistidine-sugar phosphotransferase activity"/>
    <property type="evidence" value="ECO:0007669"/>
    <property type="project" value="InterPro"/>
</dbReference>
<evidence type="ECO:0000256" key="4">
    <source>
        <dbReference type="SAM" id="Phobius"/>
    </source>
</evidence>
<dbReference type="GO" id="GO:0009401">
    <property type="term" value="P:phosphoenolpyruvate-dependent sugar phosphotransferase system"/>
    <property type="evidence" value="ECO:0007669"/>
    <property type="project" value="UniProtKB-KW"/>
</dbReference>
<evidence type="ECO:0000259" key="5">
    <source>
        <dbReference type="PROSITE" id="PS51098"/>
    </source>
</evidence>
<dbReference type="AlphaFoldDB" id="A0A449BE82"/>
<dbReference type="SUPFAM" id="SSF55604">
    <property type="entry name" value="Glucose permease domain IIB"/>
    <property type="match status" value="1"/>
</dbReference>
<dbReference type="OrthoDB" id="384843at2"/>
<accession>A0A449BE82</accession>
<reference evidence="6 7" key="1">
    <citation type="submission" date="2019-01" db="EMBL/GenBank/DDBJ databases">
        <authorList>
            <consortium name="Pathogen Informatics"/>
        </authorList>
    </citation>
    <scope>NUCLEOTIDE SEQUENCE [LARGE SCALE GENOMIC DNA]</scope>
    <source>
        <strain evidence="6 7">NCTC10138</strain>
    </source>
</reference>
<keyword evidence="4" id="KW-1133">Transmembrane helix</keyword>
<sequence length="131" mass="15139">MLSIFNQKNLPVIIIIGVVIILLIIISVLLVLKSKKKPKEKIEKISIEILENLYQALGSKNNIKSIEKEQQRLRLVLIEPKKVNAKYLVELKIPAFLKGNELKILIKGQSNEVYEYINNKIKGWFNETEKD</sequence>
<evidence type="ECO:0000256" key="1">
    <source>
        <dbReference type="ARBA" id="ARBA00022679"/>
    </source>
</evidence>
<dbReference type="PROSITE" id="PS51098">
    <property type="entry name" value="PTS_EIIB_TYPE_1"/>
    <property type="match status" value="1"/>
</dbReference>
<dbReference type="InterPro" id="IPR001996">
    <property type="entry name" value="PTS_IIB_1"/>
</dbReference>
<evidence type="ECO:0000313" key="6">
    <source>
        <dbReference type="EMBL" id="VEU80759.1"/>
    </source>
</evidence>
<evidence type="ECO:0000256" key="3">
    <source>
        <dbReference type="PROSITE-ProRule" id="PRU00421"/>
    </source>
</evidence>
<feature type="domain" description="PTS EIIB type-1" evidence="5">
    <location>
        <begin position="47"/>
        <end position="127"/>
    </location>
</feature>
<gene>
    <name evidence="6" type="ORF">NCTC10138_01141</name>
</gene>
<dbReference type="KEGG" id="aaxa:NCTC10138_01141"/>
<dbReference type="InterPro" id="IPR036878">
    <property type="entry name" value="Glu_permease_IIB"/>
</dbReference>
<protein>
    <submittedName>
        <fullName evidence="6">PTS system, sucrose-specific IIBC component</fullName>
    </submittedName>
</protein>
<dbReference type="STRING" id="1278311.GCA_000428705_01357"/>
<keyword evidence="4" id="KW-0812">Transmembrane</keyword>
<evidence type="ECO:0000313" key="7">
    <source>
        <dbReference type="Proteomes" id="UP000289841"/>
    </source>
</evidence>
<organism evidence="6 7">
    <name type="scientific">Haploplasma axanthum</name>
    <name type="common">Acholeplasma axanthum</name>
    <dbReference type="NCBI Taxonomy" id="29552"/>
    <lineage>
        <taxon>Bacteria</taxon>
        <taxon>Bacillati</taxon>
        <taxon>Mycoplasmatota</taxon>
        <taxon>Mollicutes</taxon>
        <taxon>Acholeplasmatales</taxon>
        <taxon>Acholeplasmataceae</taxon>
        <taxon>Haploplasma</taxon>
    </lineage>
</organism>
<keyword evidence="7" id="KW-1185">Reference proteome</keyword>
<name>A0A449BE82_HAPAX</name>
<keyword evidence="2" id="KW-0598">Phosphotransferase system</keyword>
<dbReference type="Gene3D" id="3.30.1360.60">
    <property type="entry name" value="Glucose permease domain IIB"/>
    <property type="match status" value="1"/>
</dbReference>